<dbReference type="AlphaFoldDB" id="A0A8J7PFK7"/>
<evidence type="ECO:0000313" key="3">
    <source>
        <dbReference type="Proteomes" id="UP000664277"/>
    </source>
</evidence>
<sequence length="665" mass="74833">MMTTRQILSKFRVYPNKNVFQVGCSAAILNIHAQQQRAFNLVWALLNTRELAGTSPIAVIGAGISGITVAAALAAAGKEVHLYDAKSKVIHLQAGNQTRFLHPNIARWPHKSFGYPLTSLPFLNWRAETAGHVTEQLLKQWATAAALFKSRLNTSRLGHFVEPIEFDSANPSEMLITTKLGTKKYGIVIVTVGYGIEQPIKSNTKSYWRNDDIAQPILSTEKKRSFLVSGVGDGGLIDTLRLTVDQFHHQRFIQAVMNDTWLINRSKQLKTRADWQTFITSKRIKVTKPSFLNLLREDTKVYLNARSPFPSQAESQMLHRLCVALLIRQGVVDYIEGDFVSANPVGGKKALATAGQKRVALIRGPAGYVRRHVNEVIERHNAEPSIGKLFPNDKGLVKRLRQAWRANTDETWRAQYPAELLADELMPVHLERGYQVGFLLPSASVQDLMTAVQNILTELGLRLTPQIQQWLNTPKKNYAVCASSHGCRFSLSVEEVRITEFDGNDPPNLPFSWRIFAPRILLAQLGLRQAVPSVCLFFNTSSRKLVELLLKQDRLPYNVYRVYLSKTFDEYFGKTFPNGAPTPLVSFDTHSFLVNTADYDGGYFEVQSLDALLTAHVLLRAPIMLEVLMNNWPTTKVHGIGWAIVRDRRTIRDTQAGNELLQWNP</sequence>
<reference evidence="2" key="1">
    <citation type="submission" date="2021-02" db="EMBL/GenBank/DDBJ databases">
        <title>Genome-Resolved Metagenomics of a Microbial Community Performing Photosynthetic Biological Nutrient Removal.</title>
        <authorList>
            <person name="Mcdaniel E.A."/>
        </authorList>
    </citation>
    <scope>NUCLEOTIDE SEQUENCE</scope>
    <source>
        <strain evidence="2">UWPOB_OBS1</strain>
    </source>
</reference>
<dbReference type="InterPro" id="IPR006076">
    <property type="entry name" value="FAD-dep_OxRdtase"/>
</dbReference>
<organism evidence="2 3">
    <name type="scientific">Candidatus Obscuribacter phosphatis</name>
    <dbReference type="NCBI Taxonomy" id="1906157"/>
    <lineage>
        <taxon>Bacteria</taxon>
        <taxon>Bacillati</taxon>
        <taxon>Candidatus Melainabacteria</taxon>
        <taxon>Candidatus Obscuribacterales</taxon>
        <taxon>Candidatus Obscuribacteraceae</taxon>
        <taxon>Candidatus Obscuribacter</taxon>
    </lineage>
</organism>
<dbReference type="EMBL" id="JAFLCK010000002">
    <property type="protein sequence ID" value="MBN8659070.1"/>
    <property type="molecule type" value="Genomic_DNA"/>
</dbReference>
<proteinExistence type="predicted"/>
<name>A0A8J7PFK7_9BACT</name>
<dbReference type="Pfam" id="PF01266">
    <property type="entry name" value="DAO"/>
    <property type="match status" value="1"/>
</dbReference>
<gene>
    <name evidence="2" type="ORF">J0M35_01815</name>
</gene>
<evidence type="ECO:0000259" key="1">
    <source>
        <dbReference type="Pfam" id="PF01266"/>
    </source>
</evidence>
<dbReference type="SUPFAM" id="SSF51905">
    <property type="entry name" value="FAD/NAD(P)-binding domain"/>
    <property type="match status" value="1"/>
</dbReference>
<dbReference type="Gene3D" id="3.50.50.60">
    <property type="entry name" value="FAD/NAD(P)-binding domain"/>
    <property type="match status" value="1"/>
</dbReference>
<evidence type="ECO:0000313" key="2">
    <source>
        <dbReference type="EMBL" id="MBN8659070.1"/>
    </source>
</evidence>
<accession>A0A8J7PFK7</accession>
<comment type="caution">
    <text evidence="2">The sequence shown here is derived from an EMBL/GenBank/DDBJ whole genome shotgun (WGS) entry which is preliminary data.</text>
</comment>
<dbReference type="InterPro" id="IPR036188">
    <property type="entry name" value="FAD/NAD-bd_sf"/>
</dbReference>
<protein>
    <submittedName>
        <fullName evidence="2">FAD-dependent oxidoreductase</fullName>
    </submittedName>
</protein>
<dbReference type="Proteomes" id="UP000664277">
    <property type="component" value="Unassembled WGS sequence"/>
</dbReference>
<feature type="domain" description="FAD dependent oxidoreductase" evidence="1">
    <location>
        <begin position="57"/>
        <end position="131"/>
    </location>
</feature>